<dbReference type="GO" id="GO:0005975">
    <property type="term" value="P:carbohydrate metabolic process"/>
    <property type="evidence" value="ECO:0007669"/>
    <property type="project" value="InterPro"/>
</dbReference>
<evidence type="ECO:0000259" key="3">
    <source>
        <dbReference type="Pfam" id="PF16335"/>
    </source>
</evidence>
<dbReference type="Gene3D" id="2.60.120.260">
    <property type="entry name" value="Galactose-binding domain-like"/>
    <property type="match status" value="1"/>
</dbReference>
<protein>
    <submittedName>
        <fullName evidence="5">L-glutaminase</fullName>
    </submittedName>
</protein>
<dbReference type="Pfam" id="PF16335">
    <property type="entry name" value="GtaA_6_Hairpin"/>
    <property type="match status" value="1"/>
</dbReference>
<dbReference type="InterPro" id="IPR008928">
    <property type="entry name" value="6-hairpin_glycosidase_sf"/>
</dbReference>
<dbReference type="AlphaFoldDB" id="A0A1M5FXA7"/>
<dbReference type="PANTHER" id="PTHR31987:SF1">
    <property type="entry name" value="GLUTAMINASE A"/>
    <property type="match status" value="1"/>
</dbReference>
<dbReference type="InterPro" id="IPR052743">
    <property type="entry name" value="Glutaminase_GtaA"/>
</dbReference>
<evidence type="ECO:0000259" key="2">
    <source>
        <dbReference type="Pfam" id="PF16334"/>
    </source>
</evidence>
<dbReference type="InterPro" id="IPR032514">
    <property type="entry name" value="GtaA_central"/>
</dbReference>
<organism evidence="5 6">
    <name type="scientific">Fodinibius roseus</name>
    <dbReference type="NCBI Taxonomy" id="1194090"/>
    <lineage>
        <taxon>Bacteria</taxon>
        <taxon>Pseudomonadati</taxon>
        <taxon>Balneolota</taxon>
        <taxon>Balneolia</taxon>
        <taxon>Balneolales</taxon>
        <taxon>Balneolaceae</taxon>
        <taxon>Fodinibius</taxon>
    </lineage>
</organism>
<keyword evidence="6" id="KW-1185">Reference proteome</keyword>
<name>A0A1M5FXA7_9BACT</name>
<evidence type="ECO:0000259" key="4">
    <source>
        <dbReference type="Pfam" id="PF17168"/>
    </source>
</evidence>
<accession>A0A1M5FXA7</accession>
<dbReference type="Proteomes" id="UP000184041">
    <property type="component" value="Unassembled WGS sequence"/>
</dbReference>
<evidence type="ECO:0000313" key="6">
    <source>
        <dbReference type="Proteomes" id="UP000184041"/>
    </source>
</evidence>
<gene>
    <name evidence="5" type="ORF">SAMN05443144_1168</name>
</gene>
<dbReference type="Pfam" id="PF17168">
    <property type="entry name" value="DUF5127"/>
    <property type="match status" value="1"/>
</dbReference>
<dbReference type="RefSeq" id="WP_073065803.1">
    <property type="nucleotide sequence ID" value="NZ_FQUS01000016.1"/>
</dbReference>
<dbReference type="InterPro" id="IPR008979">
    <property type="entry name" value="Galactose-bd-like_sf"/>
</dbReference>
<reference evidence="5 6" key="1">
    <citation type="submission" date="2016-11" db="EMBL/GenBank/DDBJ databases">
        <authorList>
            <person name="Jaros S."/>
            <person name="Januszkiewicz K."/>
            <person name="Wedrychowicz H."/>
        </authorList>
    </citation>
    <scope>NUCLEOTIDE SEQUENCE [LARGE SCALE GENOMIC DNA]</scope>
    <source>
        <strain evidence="5 6">DSM 21986</strain>
    </source>
</reference>
<feature type="domain" description="DUF4964" evidence="2">
    <location>
        <begin position="24"/>
        <end position="84"/>
    </location>
</feature>
<dbReference type="OrthoDB" id="175993at2"/>
<evidence type="ECO:0000256" key="1">
    <source>
        <dbReference type="SAM" id="SignalP"/>
    </source>
</evidence>
<feature type="domain" description="Glutaminase A central" evidence="3">
    <location>
        <begin position="488"/>
        <end position="824"/>
    </location>
</feature>
<evidence type="ECO:0000313" key="5">
    <source>
        <dbReference type="EMBL" id="SHF96093.1"/>
    </source>
</evidence>
<dbReference type="STRING" id="1194090.SAMN05443144_1168"/>
<sequence>MKSVKKFIFLLTLSLFLVPFQSSAQPEQQLRPPAYPLITVDPNFSIWSMQDTLYNGPTRHWTGQEHSLQGIIRVDGESYYFMGQSIPRYNVLLPMAQDKGQWTFTTSQPSDGWQNNNFTTQNWKEGRGAFTDGEEVPNPWNTREIWARRTFEIDDVNEVDAEKLLLNVQHDDDLAVYINGVPAFEREGVTNPAALVQVNPEALDALREGENIIAAHCINTGGLAYLDVGLVEELESAVQISNARQTNAEVSATQTEYTFESGPVELKATFTAPLLPDNLEQISRPANYISFDVRSTDGASHDVQIYLSAASNIAVNTTDQEVVWQRMPSRSLDIMRVGTATQQVLGRKGDNVRIDWGHLYMAAPGVEGLSSRMTANGTSVADFVDDGKLSSRDEGAMPRAVRSDPLTLAAAYDLGPVSKDPQSRHITLAYDDLYAIEYFHQPLQAWWKTGSGSAIDMLHRSEAEYDSLMQAATEFDRNLFEEARQAGGRKYAELTELAYRQSVAAHKLVASPEGKPLFFSKENFSNGSIGTVDVTYPSSPLFLYYNPELLKGMLRPIFYYRESGRWDKPFAAHDVGTYPIANGQTYGGDMPVEESGNMLIMTTAIARAEGNAEFAANHWESLTEWADYLMEHGMDPKNQLSTDDFAGHLARNANLSIKAILGIAGYGQLADRLGKAEVAEKYTSAAKDMARKWMNMADAGDHYMLAFGNPDTWSQKYNLVWDHLLDLNVFPDSIDEREIAYYLKQQNEYGLPLDNRALYTKSDWIMWTATLAEDQDTFREFIYPMYRAFDTTEDRVPMTDWYWTDSGDQRGFQARSVVGGYFIKMLEEKMK</sequence>
<dbReference type="SUPFAM" id="SSF49785">
    <property type="entry name" value="Galactose-binding domain-like"/>
    <property type="match status" value="1"/>
</dbReference>
<proteinExistence type="predicted"/>
<keyword evidence="1" id="KW-0732">Signal</keyword>
<feature type="domain" description="Glutaminase A N-terminal" evidence="4">
    <location>
        <begin position="253"/>
        <end position="479"/>
    </location>
</feature>
<feature type="signal peptide" evidence="1">
    <location>
        <begin position="1"/>
        <end position="24"/>
    </location>
</feature>
<dbReference type="SUPFAM" id="SSF48208">
    <property type="entry name" value="Six-hairpin glycosidases"/>
    <property type="match status" value="1"/>
</dbReference>
<dbReference type="Pfam" id="PF16334">
    <property type="entry name" value="DUF4964"/>
    <property type="match status" value="1"/>
</dbReference>
<dbReference type="PANTHER" id="PTHR31987">
    <property type="entry name" value="GLUTAMINASE A-RELATED"/>
    <property type="match status" value="1"/>
</dbReference>
<dbReference type="InterPro" id="IPR033433">
    <property type="entry name" value="GtaA_N"/>
</dbReference>
<feature type="chain" id="PRO_5013110168" evidence="1">
    <location>
        <begin position="25"/>
        <end position="831"/>
    </location>
</feature>
<dbReference type="EMBL" id="FQUS01000016">
    <property type="protein sequence ID" value="SHF96093.1"/>
    <property type="molecule type" value="Genomic_DNA"/>
</dbReference>
<dbReference type="InterPro" id="IPR032515">
    <property type="entry name" value="DUF4964"/>
</dbReference>